<keyword evidence="4 13" id="KW-0813">Transport</keyword>
<keyword evidence="5" id="KW-1003">Cell membrane</keyword>
<dbReference type="Gene3D" id="3.40.50.300">
    <property type="entry name" value="P-loop containing nucleotide triphosphate hydrolases"/>
    <property type="match status" value="1"/>
</dbReference>
<evidence type="ECO:0000256" key="8">
    <source>
        <dbReference type="ARBA" id="ARBA00022741"/>
    </source>
</evidence>
<feature type="transmembrane region" description="Helical" evidence="13">
    <location>
        <begin position="47"/>
        <end position="67"/>
    </location>
</feature>
<dbReference type="InterPro" id="IPR017871">
    <property type="entry name" value="ABC_transporter-like_CS"/>
</dbReference>
<dbReference type="PANTHER" id="PTHR43297:SF14">
    <property type="entry name" value="ATPASE AAA-TYPE CORE DOMAIN-CONTAINING PROTEIN"/>
    <property type="match status" value="1"/>
</dbReference>
<dbReference type="SUPFAM" id="SSF161098">
    <property type="entry name" value="MetI-like"/>
    <property type="match status" value="1"/>
</dbReference>
<dbReference type="PROSITE" id="PS50893">
    <property type="entry name" value="ABC_TRANSPORTER_2"/>
    <property type="match status" value="1"/>
</dbReference>
<evidence type="ECO:0000256" key="1">
    <source>
        <dbReference type="ARBA" id="ARBA00004141"/>
    </source>
</evidence>
<dbReference type="Gene3D" id="1.10.3720.10">
    <property type="entry name" value="MetI-like"/>
    <property type="match status" value="1"/>
</dbReference>
<evidence type="ECO:0000259" key="14">
    <source>
        <dbReference type="PROSITE" id="PS50893"/>
    </source>
</evidence>
<dbReference type="InterPro" id="IPR027417">
    <property type="entry name" value="P-loop_NTPase"/>
</dbReference>
<dbReference type="FunFam" id="3.40.50.300:FF:000016">
    <property type="entry name" value="Oligopeptide ABC transporter ATP-binding component"/>
    <property type="match status" value="1"/>
</dbReference>
<dbReference type="Pfam" id="PF00528">
    <property type="entry name" value="BPD_transp_1"/>
    <property type="match status" value="1"/>
</dbReference>
<evidence type="ECO:0000256" key="9">
    <source>
        <dbReference type="ARBA" id="ARBA00022840"/>
    </source>
</evidence>
<dbReference type="InterPro" id="IPR003593">
    <property type="entry name" value="AAA+_ATPase"/>
</dbReference>
<dbReference type="GO" id="GO:0055085">
    <property type="term" value="P:transmembrane transport"/>
    <property type="evidence" value="ECO:0007669"/>
    <property type="project" value="InterPro"/>
</dbReference>
<dbReference type="SUPFAM" id="SSF52540">
    <property type="entry name" value="P-loop containing nucleoside triphosphate hydrolases"/>
    <property type="match status" value="1"/>
</dbReference>
<feature type="domain" description="ABC transmembrane type-1" evidence="15">
    <location>
        <begin position="9"/>
        <end position="197"/>
    </location>
</feature>
<dbReference type="AlphaFoldDB" id="A0A1R4J157"/>
<evidence type="ECO:0000256" key="10">
    <source>
        <dbReference type="ARBA" id="ARBA00022967"/>
    </source>
</evidence>
<dbReference type="GO" id="GO:0005886">
    <property type="term" value="C:plasma membrane"/>
    <property type="evidence" value="ECO:0007669"/>
    <property type="project" value="UniProtKB-SubCell"/>
</dbReference>
<evidence type="ECO:0000256" key="11">
    <source>
        <dbReference type="ARBA" id="ARBA00022989"/>
    </source>
</evidence>
<dbReference type="InterPro" id="IPR035906">
    <property type="entry name" value="MetI-like_sf"/>
</dbReference>
<dbReference type="CDD" id="cd03257">
    <property type="entry name" value="ABC_NikE_OppD_transporters"/>
    <property type="match status" value="1"/>
</dbReference>
<keyword evidence="8" id="KW-0547">Nucleotide-binding</keyword>
<dbReference type="SMART" id="SM00382">
    <property type="entry name" value="AAA"/>
    <property type="match status" value="1"/>
</dbReference>
<evidence type="ECO:0000256" key="12">
    <source>
        <dbReference type="ARBA" id="ARBA00023136"/>
    </source>
</evidence>
<dbReference type="InterPro" id="IPR000515">
    <property type="entry name" value="MetI-like"/>
</dbReference>
<feature type="transmembrane region" description="Helical" evidence="13">
    <location>
        <begin position="73"/>
        <end position="91"/>
    </location>
</feature>
<comment type="similarity">
    <text evidence="13">Belongs to the binding-protein-dependent transport system permease family.</text>
</comment>
<evidence type="ECO:0000256" key="5">
    <source>
        <dbReference type="ARBA" id="ARBA00022475"/>
    </source>
</evidence>
<dbReference type="GO" id="GO:0005524">
    <property type="term" value="F:ATP binding"/>
    <property type="evidence" value="ECO:0007669"/>
    <property type="project" value="UniProtKB-KW"/>
</dbReference>
<keyword evidence="9" id="KW-0067">ATP-binding</keyword>
<evidence type="ECO:0000256" key="4">
    <source>
        <dbReference type="ARBA" id="ARBA00022448"/>
    </source>
</evidence>
<comment type="similarity">
    <text evidence="3">Belongs to the ABC transporter superfamily.</text>
</comment>
<organism evidence="16 17">
    <name type="scientific">Mycetocola reblochoni REB411</name>
    <dbReference type="NCBI Taxonomy" id="1255698"/>
    <lineage>
        <taxon>Bacteria</taxon>
        <taxon>Bacillati</taxon>
        <taxon>Actinomycetota</taxon>
        <taxon>Actinomycetes</taxon>
        <taxon>Micrococcales</taxon>
        <taxon>Microbacteriaceae</taxon>
        <taxon>Mycetocola</taxon>
    </lineage>
</organism>
<dbReference type="Pfam" id="PF00005">
    <property type="entry name" value="ABC_tran"/>
    <property type="match status" value="1"/>
</dbReference>
<feature type="domain" description="ABC transporter" evidence="14">
    <location>
        <begin position="236"/>
        <end position="485"/>
    </location>
</feature>
<dbReference type="PROSITE" id="PS50928">
    <property type="entry name" value="ABC_TM1"/>
    <property type="match status" value="1"/>
</dbReference>
<dbReference type="PROSITE" id="PS00211">
    <property type="entry name" value="ABC_TRANSPORTER_1"/>
    <property type="match status" value="1"/>
</dbReference>
<feature type="transmembrane region" description="Helical" evidence="13">
    <location>
        <begin position="122"/>
        <end position="144"/>
    </location>
</feature>
<dbReference type="Proteomes" id="UP000196778">
    <property type="component" value="Unassembled WGS sequence"/>
</dbReference>
<evidence type="ECO:0000313" key="17">
    <source>
        <dbReference type="Proteomes" id="UP000196778"/>
    </source>
</evidence>
<dbReference type="PANTHER" id="PTHR43297">
    <property type="entry name" value="OLIGOPEPTIDE TRANSPORT ATP-BINDING PROTEIN APPD"/>
    <property type="match status" value="1"/>
</dbReference>
<keyword evidence="10" id="KW-1278">Translocase</keyword>
<sequence length="508" mass="53658">MFSRLLYGAQNTLGGAVIALAVALVIGIPTGLLAGYYGSWFDSVSSWVVNLVMALPAMVVLLASRAILGNTVWVLMIVMGVLVAPSFFRLVRGIVVTVRNELYVDAARVSGLRDWRIIGRHILIVVRGPIIVQISLVAGVAIGLQAGLEFLGIGSGSTPTWGAALNEAFQNIQRAPVLMVWPGVALGVTSAALVLFGSSVRDILEEGAGEPPRAVALPAEAPRDADSAPRGTLLSVRDLAVAYARDGGGEKEVVHGVSLDIDTGRILGLVGESGSGKSQTAFSVLGILPQGGRVSRGSITVGGTEIVGLPEKRHRGLRGRTIAYIPQEPMSNLDPSFTIGSQLVEPMRVTLGLGAAEARTKAIELLRMVEIADPERTFRSYPHQISGGMAQRVLIAGAMSCDPELVIADEPTTALDVTVQAEVLNLLRRLQSERGMGVLLVTHNLGVVADICDTVAVMEHGRIVETGTVAQVLTAPSHPYTQRLLASVLDESDVRPPWRDPSTEVTPA</sequence>
<keyword evidence="17" id="KW-1185">Reference proteome</keyword>
<protein>
    <submittedName>
        <fullName evidence="16">Oligopeptide transport system permease protein OppB (TC 3.A.1.5.1)</fullName>
    </submittedName>
</protein>
<keyword evidence="11 13" id="KW-1133">Transmembrane helix</keyword>
<dbReference type="InterPro" id="IPR050388">
    <property type="entry name" value="ABC_Ni/Peptide_Import"/>
</dbReference>
<evidence type="ECO:0000256" key="7">
    <source>
        <dbReference type="ARBA" id="ARBA00022692"/>
    </source>
</evidence>
<accession>A0A1R4J157</accession>
<dbReference type="InterPro" id="IPR003439">
    <property type="entry name" value="ABC_transporter-like_ATP-bd"/>
</dbReference>
<dbReference type="RefSeq" id="WP_245827268.1">
    <property type="nucleotide sequence ID" value="NZ_FUKR01000028.1"/>
</dbReference>
<feature type="transmembrane region" description="Helical" evidence="13">
    <location>
        <begin position="12"/>
        <end position="35"/>
    </location>
</feature>
<keyword evidence="12 13" id="KW-0472">Membrane</keyword>
<dbReference type="GO" id="GO:0016887">
    <property type="term" value="F:ATP hydrolysis activity"/>
    <property type="evidence" value="ECO:0007669"/>
    <property type="project" value="InterPro"/>
</dbReference>
<comment type="subcellular location">
    <subcellularLocation>
        <location evidence="13">Cell membrane</location>
        <topology evidence="13">Multi-pass membrane protein</topology>
    </subcellularLocation>
    <subcellularLocation>
        <location evidence="2">Cell membrane</location>
        <topology evidence="2">Peripheral membrane protein</topology>
    </subcellularLocation>
    <subcellularLocation>
        <location evidence="1">Membrane</location>
        <topology evidence="1">Multi-pass membrane protein</topology>
    </subcellularLocation>
</comment>
<proteinExistence type="inferred from homology"/>
<evidence type="ECO:0000256" key="6">
    <source>
        <dbReference type="ARBA" id="ARBA00022519"/>
    </source>
</evidence>
<evidence type="ECO:0000256" key="3">
    <source>
        <dbReference type="ARBA" id="ARBA00005417"/>
    </source>
</evidence>
<evidence type="ECO:0000256" key="13">
    <source>
        <dbReference type="RuleBase" id="RU363032"/>
    </source>
</evidence>
<evidence type="ECO:0000259" key="15">
    <source>
        <dbReference type="PROSITE" id="PS50928"/>
    </source>
</evidence>
<reference evidence="17" key="1">
    <citation type="submission" date="2017-02" db="EMBL/GenBank/DDBJ databases">
        <authorList>
            <person name="Dridi B."/>
        </authorList>
    </citation>
    <scope>NUCLEOTIDE SEQUENCE [LARGE SCALE GENOMIC DNA]</scope>
    <source>
        <strain evidence="17">EB411</strain>
    </source>
</reference>
<keyword evidence="7 13" id="KW-0812">Transmembrane</keyword>
<dbReference type="EMBL" id="FUKR01000028">
    <property type="protein sequence ID" value="SJN25901.1"/>
    <property type="molecule type" value="Genomic_DNA"/>
</dbReference>
<keyword evidence="6" id="KW-0997">Cell inner membrane</keyword>
<evidence type="ECO:0000313" key="16">
    <source>
        <dbReference type="EMBL" id="SJN25901.1"/>
    </source>
</evidence>
<name>A0A1R4J157_9MICO</name>
<evidence type="ECO:0000256" key="2">
    <source>
        <dbReference type="ARBA" id="ARBA00004202"/>
    </source>
</evidence>
<gene>
    <name evidence="16" type="ORF">FM119_04840</name>
</gene>
<dbReference type="CDD" id="cd06261">
    <property type="entry name" value="TM_PBP2"/>
    <property type="match status" value="1"/>
</dbReference>